<evidence type="ECO:0000256" key="1">
    <source>
        <dbReference type="PROSITE-ProRule" id="PRU01360"/>
    </source>
</evidence>
<dbReference type="PROSITE" id="PS52016">
    <property type="entry name" value="TONB_DEPENDENT_REC_3"/>
    <property type="match status" value="1"/>
</dbReference>
<protein>
    <recommendedName>
        <fullName evidence="4">TonB-dependent receptor plug domain-containing protein</fullName>
    </recommendedName>
</protein>
<dbReference type="EMBL" id="JBEOKT010000005">
    <property type="protein sequence ID" value="MER2997448.1"/>
    <property type="molecule type" value="Genomic_DNA"/>
</dbReference>
<evidence type="ECO:0000313" key="2">
    <source>
        <dbReference type="EMBL" id="MER2997448.1"/>
    </source>
</evidence>
<keyword evidence="1" id="KW-0812">Transmembrane</keyword>
<dbReference type="InterPro" id="IPR037066">
    <property type="entry name" value="Plug_dom_sf"/>
</dbReference>
<proteinExistence type="inferred from homology"/>
<dbReference type="Proteomes" id="UP001476807">
    <property type="component" value="Unassembled WGS sequence"/>
</dbReference>
<dbReference type="InterPro" id="IPR039426">
    <property type="entry name" value="TonB-dep_rcpt-like"/>
</dbReference>
<keyword evidence="1" id="KW-0472">Membrane</keyword>
<organism evidence="2 3">
    <name type="scientific">Pontibacter populi</name>
    <dbReference type="NCBI Taxonomy" id="890055"/>
    <lineage>
        <taxon>Bacteria</taxon>
        <taxon>Pseudomonadati</taxon>
        <taxon>Bacteroidota</taxon>
        <taxon>Cytophagia</taxon>
        <taxon>Cytophagales</taxon>
        <taxon>Hymenobacteraceae</taxon>
        <taxon>Pontibacter</taxon>
    </lineage>
</organism>
<evidence type="ECO:0008006" key="4">
    <source>
        <dbReference type="Google" id="ProtNLM"/>
    </source>
</evidence>
<sequence length="56" mass="5845">MVDGVEAGFVGGEMPTQAADLEENDIQEVSVLQGEKAKTLNRGNAANGVVLITTKK</sequence>
<evidence type="ECO:0000313" key="3">
    <source>
        <dbReference type="Proteomes" id="UP001476807"/>
    </source>
</evidence>
<dbReference type="SUPFAM" id="SSF56935">
    <property type="entry name" value="Porins"/>
    <property type="match status" value="1"/>
</dbReference>
<dbReference type="RefSeq" id="WP_350411842.1">
    <property type="nucleotide sequence ID" value="NZ_JBEOKT010000005.1"/>
</dbReference>
<dbReference type="Gene3D" id="2.170.130.10">
    <property type="entry name" value="TonB-dependent receptor, plug domain"/>
    <property type="match status" value="1"/>
</dbReference>
<comment type="similarity">
    <text evidence="1">Belongs to the TonB-dependent receptor family.</text>
</comment>
<comment type="caution">
    <text evidence="2">The sequence shown here is derived from an EMBL/GenBank/DDBJ whole genome shotgun (WGS) entry which is preliminary data.</text>
</comment>
<accession>A0ABV1RST7</accession>
<keyword evidence="1" id="KW-1134">Transmembrane beta strand</keyword>
<reference evidence="2 3" key="1">
    <citation type="submission" date="2024-06" db="EMBL/GenBank/DDBJ databases">
        <title>Pontibacter populi HYL7-15.</title>
        <authorList>
            <person name="Kim M.K."/>
        </authorList>
    </citation>
    <scope>NUCLEOTIDE SEQUENCE [LARGE SCALE GENOMIC DNA]</scope>
    <source>
        <strain evidence="2 3">HYL7-15</strain>
    </source>
</reference>
<gene>
    <name evidence="2" type="ORF">ABS362_07815</name>
</gene>
<keyword evidence="3" id="KW-1185">Reference proteome</keyword>
<name>A0ABV1RST7_9BACT</name>
<keyword evidence="1" id="KW-0998">Cell outer membrane</keyword>
<keyword evidence="1" id="KW-0813">Transport</keyword>
<comment type="subcellular location">
    <subcellularLocation>
        <location evidence="1">Cell outer membrane</location>
        <topology evidence="1">Multi-pass membrane protein</topology>
    </subcellularLocation>
</comment>